<dbReference type="EMBL" id="BMAU01021398">
    <property type="protein sequence ID" value="GFY31376.1"/>
    <property type="molecule type" value="Genomic_DNA"/>
</dbReference>
<accession>A0A8X6WC40</accession>
<dbReference type="Proteomes" id="UP000887159">
    <property type="component" value="Unassembled WGS sequence"/>
</dbReference>
<reference evidence="1" key="1">
    <citation type="submission" date="2020-08" db="EMBL/GenBank/DDBJ databases">
        <title>Multicomponent nature underlies the extraordinary mechanical properties of spider dragline silk.</title>
        <authorList>
            <person name="Kono N."/>
            <person name="Nakamura H."/>
            <person name="Mori M."/>
            <person name="Yoshida Y."/>
            <person name="Ohtoshi R."/>
            <person name="Malay A.D."/>
            <person name="Moran D.A.P."/>
            <person name="Tomita M."/>
            <person name="Numata K."/>
            <person name="Arakawa K."/>
        </authorList>
    </citation>
    <scope>NUCLEOTIDE SEQUENCE</scope>
</reference>
<sequence length="98" mass="10774">MFLVLGKSSLHSKIRNIEVRNMESGTHRVQCIGAGGCHHSRMAAEWADLVSSQAKLVEVYSQKVMSGGFTKEDNSLDSLKMPRGCAHSGQFPMAFQSF</sequence>
<comment type="caution">
    <text evidence="1">The sequence shown here is derived from an EMBL/GenBank/DDBJ whole genome shotgun (WGS) entry which is preliminary data.</text>
</comment>
<dbReference type="AlphaFoldDB" id="A0A8X6WC40"/>
<evidence type="ECO:0000313" key="2">
    <source>
        <dbReference type="Proteomes" id="UP000887159"/>
    </source>
</evidence>
<protein>
    <submittedName>
        <fullName evidence="1">Uncharacterized protein</fullName>
    </submittedName>
</protein>
<organism evidence="1 2">
    <name type="scientific">Trichonephila clavipes</name>
    <name type="common">Golden silk orbweaver</name>
    <name type="synonym">Nephila clavipes</name>
    <dbReference type="NCBI Taxonomy" id="2585209"/>
    <lineage>
        <taxon>Eukaryota</taxon>
        <taxon>Metazoa</taxon>
        <taxon>Ecdysozoa</taxon>
        <taxon>Arthropoda</taxon>
        <taxon>Chelicerata</taxon>
        <taxon>Arachnida</taxon>
        <taxon>Araneae</taxon>
        <taxon>Araneomorphae</taxon>
        <taxon>Entelegynae</taxon>
        <taxon>Araneoidea</taxon>
        <taxon>Nephilidae</taxon>
        <taxon>Trichonephila</taxon>
    </lineage>
</organism>
<keyword evidence="2" id="KW-1185">Reference proteome</keyword>
<evidence type="ECO:0000313" key="1">
    <source>
        <dbReference type="EMBL" id="GFY31376.1"/>
    </source>
</evidence>
<name>A0A8X6WC40_TRICX</name>
<proteinExistence type="predicted"/>
<gene>
    <name evidence="1" type="ORF">TNCV_4989351</name>
</gene>